<accession>A0ABW4JU77</accession>
<evidence type="ECO:0000256" key="2">
    <source>
        <dbReference type="SAM" id="Phobius"/>
    </source>
</evidence>
<feature type="transmembrane region" description="Helical" evidence="2">
    <location>
        <begin position="43"/>
        <end position="64"/>
    </location>
</feature>
<feature type="region of interest" description="Disordered" evidence="1">
    <location>
        <begin position="1"/>
        <end position="34"/>
    </location>
</feature>
<protein>
    <recommendedName>
        <fullName evidence="5">Ssl1498 family light-harvesting-like protein</fullName>
    </recommendedName>
</protein>
<dbReference type="EMBL" id="JBHUFA010000001">
    <property type="protein sequence ID" value="MFD1695081.1"/>
    <property type="molecule type" value="Genomic_DNA"/>
</dbReference>
<reference evidence="4" key="1">
    <citation type="journal article" date="2019" name="Int. J. Syst. Evol. Microbiol.">
        <title>The Global Catalogue of Microorganisms (GCM) 10K type strain sequencing project: providing services to taxonomists for standard genome sequencing and annotation.</title>
        <authorList>
            <consortium name="The Broad Institute Genomics Platform"/>
            <consortium name="The Broad Institute Genome Sequencing Center for Infectious Disease"/>
            <person name="Wu L."/>
            <person name="Ma J."/>
        </authorList>
    </citation>
    <scope>NUCLEOTIDE SEQUENCE [LARGE SCALE GENOMIC DNA]</scope>
    <source>
        <strain evidence="4">JCM 3369</strain>
    </source>
</reference>
<evidence type="ECO:0000256" key="1">
    <source>
        <dbReference type="SAM" id="MobiDB-lite"/>
    </source>
</evidence>
<dbReference type="Proteomes" id="UP001597327">
    <property type="component" value="Unassembled WGS sequence"/>
</dbReference>
<evidence type="ECO:0008006" key="5">
    <source>
        <dbReference type="Google" id="ProtNLM"/>
    </source>
</evidence>
<dbReference type="RefSeq" id="WP_149891139.1">
    <property type="nucleotide sequence ID" value="NZ_JBHUFA010000001.1"/>
</dbReference>
<proteinExistence type="predicted"/>
<comment type="caution">
    <text evidence="3">The sequence shown here is derived from an EMBL/GenBank/DDBJ whole genome shotgun (WGS) entry which is preliminary data.</text>
</comment>
<evidence type="ECO:0000313" key="4">
    <source>
        <dbReference type="Proteomes" id="UP001597327"/>
    </source>
</evidence>
<gene>
    <name evidence="3" type="ORF">ACFSC7_06105</name>
</gene>
<name>A0ABW4JU77_9HYPH</name>
<keyword evidence="2" id="KW-0472">Membrane</keyword>
<feature type="compositionally biased region" description="Polar residues" evidence="1">
    <location>
        <begin position="22"/>
        <end position="34"/>
    </location>
</feature>
<keyword evidence="2" id="KW-0812">Transmembrane</keyword>
<evidence type="ECO:0000313" key="3">
    <source>
        <dbReference type="EMBL" id="MFD1695081.1"/>
    </source>
</evidence>
<keyword evidence="4" id="KW-1185">Reference proteome</keyword>
<sequence>MSVQFMPEPQDETPVPPACRWSPTQGQAETATVPPSRTLRDNVLLVSGVGLLALAVVMVLSAYLG</sequence>
<keyword evidence="2" id="KW-1133">Transmembrane helix</keyword>
<organism evidence="3 4">
    <name type="scientific">Roseibium aestuarii</name>
    <dbReference type="NCBI Taxonomy" id="2600299"/>
    <lineage>
        <taxon>Bacteria</taxon>
        <taxon>Pseudomonadati</taxon>
        <taxon>Pseudomonadota</taxon>
        <taxon>Alphaproteobacteria</taxon>
        <taxon>Hyphomicrobiales</taxon>
        <taxon>Stappiaceae</taxon>
        <taxon>Roseibium</taxon>
    </lineage>
</organism>